<dbReference type="UniPathway" id="UPA00047">
    <property type="reaction ID" value="UER00056"/>
</dbReference>
<feature type="binding site" evidence="11">
    <location>
        <begin position="51"/>
        <end position="54"/>
    </location>
    <ligand>
        <name>NADP(+)</name>
        <dbReference type="ChEBI" id="CHEBI:58349"/>
    </ligand>
</feature>
<dbReference type="GO" id="GO:0009097">
    <property type="term" value="P:isoleucine biosynthetic process"/>
    <property type="evidence" value="ECO:0007669"/>
    <property type="project" value="UniProtKB-UniRule"/>
</dbReference>
<feature type="binding site" evidence="11 12">
    <location>
        <position position="221"/>
    </location>
    <ligand>
        <name>Mg(2+)</name>
        <dbReference type="ChEBI" id="CHEBI:18420"/>
        <label>1</label>
    </ligand>
</feature>
<dbReference type="InterPro" id="IPR014359">
    <property type="entry name" value="KARI_prok"/>
</dbReference>
<evidence type="ECO:0000256" key="5">
    <source>
        <dbReference type="ARBA" id="ARBA00022723"/>
    </source>
</evidence>
<dbReference type="GO" id="GO:0005829">
    <property type="term" value="C:cytosol"/>
    <property type="evidence" value="ECO:0007669"/>
    <property type="project" value="TreeGrafter"/>
</dbReference>
<feature type="binding site" evidence="11 12">
    <location>
        <position position="217"/>
    </location>
    <ligand>
        <name>Mg(2+)</name>
        <dbReference type="ChEBI" id="CHEBI:18420"/>
        <label>2</label>
    </ligand>
</feature>
<comment type="function">
    <text evidence="11">Involved in the biosynthesis of branched-chain amino acids (BCAA). Catalyzes an alkyl-migration followed by a ketol-acid reduction of (S)-2-acetolactate (S2AL) to yield (R)-2,3-dihydroxy-isovalerate. In the isomerase reaction, S2AL is rearranged via a Mg-dependent methyl migration to produce 3-hydroxy-3-methyl-2-ketobutyrate (HMKB). In the reductase reaction, this 2-ketoacid undergoes a metal-dependent reduction by NADPH to yield (R)-2,3-dihydroxy-isovalerate.</text>
</comment>
<dbReference type="UniPathway" id="UPA00049">
    <property type="reaction ID" value="UER00060"/>
</dbReference>
<dbReference type="NCBIfam" id="TIGR00465">
    <property type="entry name" value="ilvC"/>
    <property type="match status" value="1"/>
</dbReference>
<dbReference type="Gene3D" id="6.10.240.10">
    <property type="match status" value="1"/>
</dbReference>
<dbReference type="NCBIfam" id="NF009940">
    <property type="entry name" value="PRK13403.1"/>
    <property type="match status" value="1"/>
</dbReference>
<evidence type="ECO:0000313" key="15">
    <source>
        <dbReference type="EMBL" id="AGK80261.1"/>
    </source>
</evidence>
<dbReference type="InterPro" id="IPR013023">
    <property type="entry name" value="KARI"/>
</dbReference>
<dbReference type="InterPro" id="IPR000506">
    <property type="entry name" value="KARI_C"/>
</dbReference>
<dbReference type="Gene3D" id="3.40.50.720">
    <property type="entry name" value="NAD(P)-binding Rossmann-like Domain"/>
    <property type="match status" value="1"/>
</dbReference>
<dbReference type="eggNOG" id="COG0059">
    <property type="taxonomic scope" value="Bacteria"/>
</dbReference>
<dbReference type="GO" id="GO:0009099">
    <property type="term" value="P:L-valine biosynthetic process"/>
    <property type="evidence" value="ECO:0007669"/>
    <property type="project" value="UniProtKB-UniRule"/>
</dbReference>
<feature type="binding site" evidence="11">
    <location>
        <position position="77"/>
    </location>
    <ligand>
        <name>NADP(+)</name>
        <dbReference type="ChEBI" id="CHEBI:58349"/>
    </ligand>
</feature>
<evidence type="ECO:0000256" key="9">
    <source>
        <dbReference type="ARBA" id="ARBA00023304"/>
    </source>
</evidence>
<evidence type="ECO:0000259" key="13">
    <source>
        <dbReference type="PROSITE" id="PS51850"/>
    </source>
</evidence>
<dbReference type="PANTHER" id="PTHR21371">
    <property type="entry name" value="KETOL-ACID REDUCTOISOMERASE, MITOCHONDRIAL"/>
    <property type="match status" value="1"/>
</dbReference>
<sequence>MARPDHVHDAPAVRWDVTPAHQGEDPVAELFYDDDADLSIIQGRKVAVLGYGSQGHAHALSLRDSGVDVRVGLHEGSKSKAKAEEQGLRVVTPSEAAAEADVIMILVPDPIQAQVYEESVKDNLKDGDALFFGHGLNIRFGFIKPPAGVDVCMVAPKGPGHLVRRQYEEGRGVPCIVAVEQDATGKGLELALSYAKGIGGTRAGVIKTTFTEETETDLFGEQAVLCGGTAALVKAGFETLTEAGYQPEIAYFECLHELKLIVDLMYEGGLEKMRWSISETAEWGDYVTGPRIITDATKAEMKKVLTEIQDGTFANAWMAEYHNGLPKYNEYKKADSDHLLETTGRELRKLMSWVNDEEA</sequence>
<feature type="binding site" evidence="11">
    <location>
        <position position="79"/>
    </location>
    <ligand>
        <name>NADP(+)</name>
        <dbReference type="ChEBI" id="CHEBI:58349"/>
    </ligand>
</feature>
<dbReference type="EC" id="1.1.1.86" evidence="11"/>
<protein>
    <recommendedName>
        <fullName evidence="11">Ketol-acid reductoisomerase (NADP(+))</fullName>
        <shortName evidence="11">KARI</shortName>
        <ecNumber evidence="11">1.1.1.86</ecNumber>
    </recommendedName>
    <alternativeName>
        <fullName evidence="11">Acetohydroxy-acid isomeroreductase</fullName>
        <shortName evidence="11">AHIR</shortName>
    </alternativeName>
    <alternativeName>
        <fullName evidence="11">Alpha-keto-beta-hydroxylacyl reductoisomerase</fullName>
    </alternativeName>
</protein>
<dbReference type="SUPFAM" id="SSF51735">
    <property type="entry name" value="NAD(P)-binding Rossmann-fold domains"/>
    <property type="match status" value="1"/>
</dbReference>
<feature type="domain" description="KARI N-terminal Rossmann" evidence="13">
    <location>
        <begin position="28"/>
        <end position="208"/>
    </location>
</feature>
<dbReference type="GO" id="GO:0016853">
    <property type="term" value="F:isomerase activity"/>
    <property type="evidence" value="ECO:0007669"/>
    <property type="project" value="UniProtKB-KW"/>
</dbReference>
<dbReference type="NCBIfam" id="NF004017">
    <property type="entry name" value="PRK05479.1"/>
    <property type="match status" value="1"/>
</dbReference>
<evidence type="ECO:0000256" key="4">
    <source>
        <dbReference type="ARBA" id="ARBA00022605"/>
    </source>
</evidence>
<comment type="catalytic activity">
    <reaction evidence="11">
        <text>(2R,3R)-2,3-dihydroxy-3-methylpentanoate + NADP(+) = (S)-2-ethyl-2-hydroxy-3-oxobutanoate + NADPH + H(+)</text>
        <dbReference type="Rhea" id="RHEA:13493"/>
        <dbReference type="ChEBI" id="CHEBI:15378"/>
        <dbReference type="ChEBI" id="CHEBI:49256"/>
        <dbReference type="ChEBI" id="CHEBI:49258"/>
        <dbReference type="ChEBI" id="CHEBI:57783"/>
        <dbReference type="ChEBI" id="CHEBI:58349"/>
        <dbReference type="EC" id="1.1.1.86"/>
    </reaction>
</comment>
<evidence type="ECO:0000256" key="2">
    <source>
        <dbReference type="ARBA" id="ARBA00004885"/>
    </source>
</evidence>
<keyword evidence="7 11" id="KW-0521">NADP</keyword>
<keyword evidence="15" id="KW-0413">Isomerase</keyword>
<comment type="pathway">
    <text evidence="2 11">Amino-acid biosynthesis; L-isoleucine biosynthesis; L-isoleucine from 2-oxobutanoate: step 2/4.</text>
</comment>
<evidence type="ECO:0000259" key="14">
    <source>
        <dbReference type="PROSITE" id="PS51851"/>
    </source>
</evidence>
<dbReference type="PROSITE" id="PS51850">
    <property type="entry name" value="KARI_N"/>
    <property type="match status" value="1"/>
</dbReference>
<dbReference type="Pfam" id="PF01450">
    <property type="entry name" value="KARI_C"/>
    <property type="match status" value="1"/>
</dbReference>
<dbReference type="GO" id="GO:0000287">
    <property type="term" value="F:magnesium ion binding"/>
    <property type="evidence" value="ECO:0007669"/>
    <property type="project" value="UniProtKB-UniRule"/>
</dbReference>
<name>N0CVW0_STRMI</name>
<evidence type="ECO:0000313" key="16">
    <source>
        <dbReference type="Proteomes" id="UP000013304"/>
    </source>
</evidence>
<keyword evidence="4 11" id="KW-0028">Amino-acid biosynthesis</keyword>
<dbReference type="InterPro" id="IPR036291">
    <property type="entry name" value="NAD(P)-bd_dom_sf"/>
</dbReference>
<dbReference type="PATRIC" id="fig|1303692.3.peg.5399"/>
<dbReference type="Pfam" id="PF07991">
    <property type="entry name" value="KARI_N"/>
    <property type="match status" value="1"/>
</dbReference>
<dbReference type="EMBL" id="CP005080">
    <property type="protein sequence ID" value="AGK80261.1"/>
    <property type="molecule type" value="Genomic_DNA"/>
</dbReference>
<evidence type="ECO:0000256" key="3">
    <source>
        <dbReference type="ARBA" id="ARBA00010318"/>
    </source>
</evidence>
<feature type="active site" evidence="11">
    <location>
        <position position="134"/>
    </location>
</feature>
<proteinExistence type="inferred from homology"/>
<evidence type="ECO:0000256" key="7">
    <source>
        <dbReference type="ARBA" id="ARBA00022857"/>
    </source>
</evidence>
<comment type="cofactor">
    <cofactor evidence="11">
        <name>Mg(2+)</name>
        <dbReference type="ChEBI" id="CHEBI:18420"/>
    </cofactor>
    <text evidence="11">Binds 2 magnesium ions per subunit.</text>
</comment>
<feature type="binding site" evidence="11 12">
    <location>
        <position position="257"/>
    </location>
    <ligand>
        <name>Mg(2+)</name>
        <dbReference type="ChEBI" id="CHEBI:18420"/>
        <label>2</label>
    </ligand>
</feature>
<evidence type="ECO:0000256" key="11">
    <source>
        <dbReference type="HAMAP-Rule" id="MF_00435"/>
    </source>
</evidence>
<dbReference type="InterPro" id="IPR013116">
    <property type="entry name" value="KARI_N"/>
</dbReference>
<dbReference type="HOGENOM" id="CLU_033821_0_1_11"/>
<feature type="binding site" evidence="11 12">
    <location>
        <position position="278"/>
    </location>
    <ligand>
        <name>substrate</name>
    </ligand>
</feature>
<accession>N0CVW0</accession>
<feature type="binding site" evidence="11">
    <location>
        <position position="160"/>
    </location>
    <ligand>
        <name>NADP(+)</name>
        <dbReference type="ChEBI" id="CHEBI:58349"/>
    </ligand>
</feature>
<comment type="catalytic activity">
    <reaction evidence="10 11">
        <text>(2R)-2,3-dihydroxy-3-methylbutanoate + NADP(+) = (2S)-2-acetolactate + NADPH + H(+)</text>
        <dbReference type="Rhea" id="RHEA:22068"/>
        <dbReference type="ChEBI" id="CHEBI:15378"/>
        <dbReference type="ChEBI" id="CHEBI:49072"/>
        <dbReference type="ChEBI" id="CHEBI:57783"/>
        <dbReference type="ChEBI" id="CHEBI:58349"/>
        <dbReference type="ChEBI" id="CHEBI:58476"/>
        <dbReference type="EC" id="1.1.1.86"/>
    </reaction>
</comment>
<organism evidence="15 16">
    <name type="scientific">Streptomyces microflavus DSM 40593</name>
    <dbReference type="NCBI Taxonomy" id="1303692"/>
    <lineage>
        <taxon>Bacteria</taxon>
        <taxon>Bacillati</taxon>
        <taxon>Actinomycetota</taxon>
        <taxon>Actinomycetes</taxon>
        <taxon>Kitasatosporales</taxon>
        <taxon>Streptomycetaceae</taxon>
        <taxon>Streptomyces</taxon>
    </lineage>
</organism>
<evidence type="ECO:0000256" key="12">
    <source>
        <dbReference type="PROSITE-ProRule" id="PRU01198"/>
    </source>
</evidence>
<dbReference type="GO" id="GO:0050661">
    <property type="term" value="F:NADP binding"/>
    <property type="evidence" value="ECO:0007669"/>
    <property type="project" value="InterPro"/>
</dbReference>
<gene>
    <name evidence="11" type="primary">ilvC</name>
    <name evidence="15" type="ORF">SFUL_5368</name>
</gene>
<keyword evidence="8 11" id="KW-0560">Oxidoreductase</keyword>
<dbReference type="HAMAP" id="MF_00435">
    <property type="entry name" value="IlvC"/>
    <property type="match status" value="1"/>
</dbReference>
<dbReference type="InterPro" id="IPR008927">
    <property type="entry name" value="6-PGluconate_DH-like_C_sf"/>
</dbReference>
<dbReference type="PANTHER" id="PTHR21371:SF1">
    <property type="entry name" value="KETOL-ACID REDUCTOISOMERASE, MITOCHONDRIAL"/>
    <property type="match status" value="1"/>
</dbReference>
<dbReference type="AlphaFoldDB" id="N0CVW0"/>
<keyword evidence="6 11" id="KW-0460">Magnesium</keyword>
<keyword evidence="9 11" id="KW-0100">Branched-chain amino acid biosynthesis</keyword>
<feature type="binding site" evidence="11 12">
    <location>
        <position position="217"/>
    </location>
    <ligand>
        <name>Mg(2+)</name>
        <dbReference type="ChEBI" id="CHEBI:18420"/>
        <label>1</label>
    </ligand>
</feature>
<evidence type="ECO:0000256" key="10">
    <source>
        <dbReference type="ARBA" id="ARBA00049021"/>
    </source>
</evidence>
<evidence type="ECO:0000256" key="8">
    <source>
        <dbReference type="ARBA" id="ARBA00023002"/>
    </source>
</evidence>
<dbReference type="Proteomes" id="UP000013304">
    <property type="component" value="Chromosome"/>
</dbReference>
<dbReference type="KEGG" id="sfi:SFUL_5368"/>
<feature type="domain" description="KARI C-terminal knotted" evidence="14">
    <location>
        <begin position="209"/>
        <end position="354"/>
    </location>
</feature>
<comment type="pathway">
    <text evidence="1 11">Amino-acid biosynthesis; L-valine biosynthesis; L-valine from pyruvate: step 2/4.</text>
</comment>
<keyword evidence="5 11" id="KW-0479">Metal-binding</keyword>
<dbReference type="FunFam" id="3.40.50.720:FF:000023">
    <property type="entry name" value="Ketol-acid reductoisomerase (NADP(+))"/>
    <property type="match status" value="1"/>
</dbReference>
<dbReference type="GO" id="GO:0004455">
    <property type="term" value="F:ketol-acid reductoisomerase activity"/>
    <property type="evidence" value="ECO:0007669"/>
    <property type="project" value="UniProtKB-UniRule"/>
</dbReference>
<feature type="binding site" evidence="11 12">
    <location>
        <position position="253"/>
    </location>
    <ligand>
        <name>Mg(2+)</name>
        <dbReference type="ChEBI" id="CHEBI:18420"/>
        <label>2</label>
    </ligand>
</feature>
<comment type="similarity">
    <text evidence="3 11 12">Belongs to the ketol-acid reductoisomerase family.</text>
</comment>
<dbReference type="PIRSF" id="PIRSF000116">
    <property type="entry name" value="IlvC_gammaproteo"/>
    <property type="match status" value="1"/>
</dbReference>
<dbReference type="PROSITE" id="PS51851">
    <property type="entry name" value="KARI_C"/>
    <property type="match status" value="1"/>
</dbReference>
<evidence type="ECO:0000256" key="6">
    <source>
        <dbReference type="ARBA" id="ARBA00022842"/>
    </source>
</evidence>
<dbReference type="SUPFAM" id="SSF48179">
    <property type="entry name" value="6-phosphogluconate dehydrogenase C-terminal domain-like"/>
    <property type="match status" value="1"/>
</dbReference>
<comment type="caution">
    <text evidence="11">Lacks conserved residue(s) required for the propagation of feature annotation.</text>
</comment>
<reference evidence="15 16" key="1">
    <citation type="submission" date="2013-04" db="EMBL/GenBank/DDBJ databases">
        <title>Complete genome sequence of Streptomyces fulvissimus.</title>
        <authorList>
            <person name="Myronovskyi M."/>
            <person name="Tokovenko B."/>
            <person name="Manderscheid N."/>
            <person name="Petzke L."/>
            <person name="Luzhetskyy A."/>
        </authorList>
    </citation>
    <scope>NUCLEOTIDE SEQUENCE [LARGE SCALE GENOMIC DNA]</scope>
    <source>
        <strain evidence="15 16">DSM 40593</strain>
    </source>
</reference>
<evidence type="ECO:0000256" key="1">
    <source>
        <dbReference type="ARBA" id="ARBA00004864"/>
    </source>
</evidence>